<comment type="caution">
    <text evidence="2">The sequence shown here is derived from an EMBL/GenBank/DDBJ whole genome shotgun (WGS) entry which is preliminary data.</text>
</comment>
<keyword evidence="3" id="KW-1185">Reference proteome</keyword>
<evidence type="ECO:0000313" key="3">
    <source>
        <dbReference type="Proteomes" id="UP001642409"/>
    </source>
</evidence>
<reference evidence="2 3" key="1">
    <citation type="submission" date="2024-07" db="EMBL/GenBank/DDBJ databases">
        <authorList>
            <person name="Akdeniz Z."/>
        </authorList>
    </citation>
    <scope>NUCLEOTIDE SEQUENCE [LARGE SCALE GENOMIC DNA]</scope>
</reference>
<evidence type="ECO:0000256" key="1">
    <source>
        <dbReference type="SAM" id="Coils"/>
    </source>
</evidence>
<proteinExistence type="predicted"/>
<protein>
    <recommendedName>
        <fullName evidence="4">EGF-like domain-containing protein</fullName>
    </recommendedName>
</protein>
<evidence type="ECO:0000313" key="2">
    <source>
        <dbReference type="EMBL" id="CAL6030132.1"/>
    </source>
</evidence>
<accession>A0ABP1J4H8</accession>
<dbReference type="Gene3D" id="1.20.120.20">
    <property type="entry name" value="Apolipoprotein"/>
    <property type="match status" value="1"/>
</dbReference>
<gene>
    <name evidence="2" type="ORF">HINF_LOCUS33009</name>
</gene>
<sequence length="945" mass="102395">MFSLKTFAVFGFSVYNHVIDGGLINVSLNINVSQAALVCMQCQLSVSNTQLVFIASGQVLSAVTLQVISEIELTNTSVQYRFQSVQAAGIVSQIIESVFISLVDVKMNGYNSEQSQNSGHFVSKLTVSALFNIANLQVCTNEDKAAGSGIEYLQLNGDILSSCQSSCNSGSFSSYGICVQQLVHGEMSGNTFVCVDPFEFDDQIAECVCKDGYILNVSYCIPIVISITNLDTTMHDLNNQTNMVVGQQKQYLEQMINGNVSLMDQYLGNNISDLNATVSQRLADAEVNLIDNVTQLQSYLKNNISDIQTMMASNRSMVESQMLSNISQLQGKLYQNITDLNQTMQLEIQQVNQSAIQTADDVLALKTEVQQIIADQNANNSNQQSQISALNSDVQSLQSGQLQTQYDLAYSNTSLNTQIQNLNDQQNQIDANVIALASQTTNQYNQQQAELSGLNLNLAHNISTLNATIQMQVQALSTADYALSSSISALQSQFSSFASVSTLNNTNQQNQINSLQSTVSTQQSQLSQLQTDTSLVNTTISGQLYFLYASIIPFSSQLNSIDSLYTSNYNNQQLNVSSQSTLYSQIVQYFTQLLTNFNNIVSTTTNQLQTEIQTRINGDSYLQTQLNSIITDVINNKNNYQTTNSSLSSLVNNTFINANLTYATKDEMNRYLCLKNQSHDYINGVCILVCGSGATANGEVCVCTNSSLVYTAGICQLTCGSGATVQAGFCICTNSSLTYTSGICQLVCGSDATVQSGICVCTNSSLSYSNGQCQLGCGSGATAQSGVCVCTNSSQIYNNGVCEPICGAGQVIQNGICVCTAVGSVLNGSVCICSVPGTHYDVVNLKCICTAVGSIFQNGTCTCTDPNYFYYNGTCYLDVVEEEQTTLCYGGATYRYGECVCPTRYQYVNNQCVDYCGNIMKLSRLSRIFQKNCEAPKDPGVQDGN</sequence>
<dbReference type="Proteomes" id="UP001642409">
    <property type="component" value="Unassembled WGS sequence"/>
</dbReference>
<name>A0ABP1J4H8_9EUKA</name>
<organism evidence="2 3">
    <name type="scientific">Hexamita inflata</name>
    <dbReference type="NCBI Taxonomy" id="28002"/>
    <lineage>
        <taxon>Eukaryota</taxon>
        <taxon>Metamonada</taxon>
        <taxon>Diplomonadida</taxon>
        <taxon>Hexamitidae</taxon>
        <taxon>Hexamitinae</taxon>
        <taxon>Hexamita</taxon>
    </lineage>
</organism>
<keyword evidence="1" id="KW-0175">Coiled coil</keyword>
<evidence type="ECO:0008006" key="4">
    <source>
        <dbReference type="Google" id="ProtNLM"/>
    </source>
</evidence>
<dbReference type="EMBL" id="CAXDID020000114">
    <property type="protein sequence ID" value="CAL6030132.1"/>
    <property type="molecule type" value="Genomic_DNA"/>
</dbReference>
<feature type="coiled-coil region" evidence="1">
    <location>
        <begin position="412"/>
        <end position="457"/>
    </location>
</feature>